<reference evidence="1 2" key="1">
    <citation type="submission" date="2023-07" db="EMBL/GenBank/DDBJ databases">
        <title>Sequencing the genomes of 1000 actinobacteria strains.</title>
        <authorList>
            <person name="Klenk H.-P."/>
        </authorList>
    </citation>
    <scope>NUCLEOTIDE SEQUENCE [LARGE SCALE GENOMIC DNA]</scope>
    <source>
        <strain evidence="1 2">DSM 14785</strain>
    </source>
</reference>
<dbReference type="RefSeq" id="WP_070319714.1">
    <property type="nucleotide sequence ID" value="NZ_JAUSVM010000001.1"/>
</dbReference>
<comment type="caution">
    <text evidence="1">The sequence shown here is derived from an EMBL/GenBank/DDBJ whole genome shotgun (WGS) entry which is preliminary data.</text>
</comment>
<dbReference type="EMBL" id="JAUSVM010000001">
    <property type="protein sequence ID" value="MDQ0424203.1"/>
    <property type="molecule type" value="Genomic_DNA"/>
</dbReference>
<evidence type="ECO:0000313" key="1">
    <source>
        <dbReference type="EMBL" id="MDQ0424203.1"/>
    </source>
</evidence>
<dbReference type="Proteomes" id="UP001240250">
    <property type="component" value="Unassembled WGS sequence"/>
</dbReference>
<sequence>MTGVSGVGPWPGTDALEAASTVVGDLVDTPSEVVGTPFTVLLPARGPWGDATGAAVTVLADLPAELGPHGWKLADRPGRDLERARAHAREDLDALAVAAHGYAGPLVLPALGPFTLAADVYLARGDRMLSDPGAVRDAVGSVAAGLAERVADVRRVVPGADVRVLLREPLLAPVLAGAVPGFSGRAPLRRVPGPVVAEGLGAVADAVRAAGATALVVHGGTAWSALAAVRASSADGAALAVAGIGERGWEEVAQVVEDGRAFWPELPPQASSQCAGPDVVGQADALTRPWRAVGLPAAALRDVVLLAGAPPERATPDDARGALAGLVRAASLVAERAEG</sequence>
<protein>
    <recommendedName>
        <fullName evidence="3">Methionine synthase</fullName>
    </recommendedName>
</protein>
<accession>A0ABU0GFR3</accession>
<keyword evidence="2" id="KW-1185">Reference proteome</keyword>
<evidence type="ECO:0008006" key="3">
    <source>
        <dbReference type="Google" id="ProtNLM"/>
    </source>
</evidence>
<proteinExistence type="predicted"/>
<evidence type="ECO:0000313" key="2">
    <source>
        <dbReference type="Proteomes" id="UP001240250"/>
    </source>
</evidence>
<gene>
    <name evidence="1" type="ORF">JO380_000584</name>
</gene>
<name>A0ABU0GFR3_9CELL</name>
<organism evidence="1 2">
    <name type="scientific">Cellulomonas iranensis</name>
    <dbReference type="NCBI Taxonomy" id="76862"/>
    <lineage>
        <taxon>Bacteria</taxon>
        <taxon>Bacillati</taxon>
        <taxon>Actinomycetota</taxon>
        <taxon>Actinomycetes</taxon>
        <taxon>Micrococcales</taxon>
        <taxon>Cellulomonadaceae</taxon>
        <taxon>Cellulomonas</taxon>
    </lineage>
</organism>